<evidence type="ECO:0000313" key="2">
    <source>
        <dbReference type="EMBL" id="OAI25129.1"/>
    </source>
</evidence>
<dbReference type="Proteomes" id="UP000077734">
    <property type="component" value="Unassembled WGS sequence"/>
</dbReference>
<protein>
    <recommendedName>
        <fullName evidence="4">Transposase</fullName>
    </recommendedName>
</protein>
<organism evidence="2 3">
    <name type="scientific">Methylomonas koyamae</name>
    <dbReference type="NCBI Taxonomy" id="702114"/>
    <lineage>
        <taxon>Bacteria</taxon>
        <taxon>Pseudomonadati</taxon>
        <taxon>Pseudomonadota</taxon>
        <taxon>Gammaproteobacteria</taxon>
        <taxon>Methylococcales</taxon>
        <taxon>Methylococcaceae</taxon>
        <taxon>Methylomonas</taxon>
    </lineage>
</organism>
<reference evidence="2 3" key="1">
    <citation type="submission" date="2016-03" db="EMBL/GenBank/DDBJ databases">
        <authorList>
            <person name="Heylen K."/>
            <person name="De Vos P."/>
            <person name="Vekeman B."/>
        </authorList>
    </citation>
    <scope>NUCLEOTIDE SEQUENCE [LARGE SCALE GENOMIC DNA]</scope>
    <source>
        <strain evidence="2 3">R-49807</strain>
    </source>
</reference>
<evidence type="ECO:0008006" key="4">
    <source>
        <dbReference type="Google" id="ProtNLM"/>
    </source>
</evidence>
<dbReference type="InterPro" id="IPR010921">
    <property type="entry name" value="Trp_repressor/repl_initiator"/>
</dbReference>
<evidence type="ECO:0000313" key="3">
    <source>
        <dbReference type="Proteomes" id="UP000077734"/>
    </source>
</evidence>
<dbReference type="EMBL" id="LUUL01000083">
    <property type="protein sequence ID" value="OAI25129.1"/>
    <property type="molecule type" value="Genomic_DNA"/>
</dbReference>
<evidence type="ECO:0000256" key="1">
    <source>
        <dbReference type="SAM" id="MobiDB-lite"/>
    </source>
</evidence>
<accession>A0AA91I4T1</accession>
<keyword evidence="3" id="KW-1185">Reference proteome</keyword>
<comment type="caution">
    <text evidence="2">The sequence shown here is derived from an EMBL/GenBank/DDBJ whole genome shotgun (WGS) entry which is preliminary data.</text>
</comment>
<feature type="compositionally biased region" description="Basic and acidic residues" evidence="1">
    <location>
        <begin position="1"/>
        <end position="13"/>
    </location>
</feature>
<dbReference type="GO" id="GO:0043565">
    <property type="term" value="F:sequence-specific DNA binding"/>
    <property type="evidence" value="ECO:0007669"/>
    <property type="project" value="InterPro"/>
</dbReference>
<name>A0AA91I4T1_9GAMM</name>
<feature type="region of interest" description="Disordered" evidence="1">
    <location>
        <begin position="1"/>
        <end position="22"/>
    </location>
</feature>
<gene>
    <name evidence="2" type="ORF">A1356_14190</name>
</gene>
<sequence length="62" mass="7088">MTVREDKAMEQKMSKKPRRKHSPAFKANVALAALAGDKILAQLTLEFEVHQNQIVDWKKQLA</sequence>
<dbReference type="AlphaFoldDB" id="A0AA91I4T1"/>
<dbReference type="SUPFAM" id="SSF48295">
    <property type="entry name" value="TrpR-like"/>
    <property type="match status" value="1"/>
</dbReference>
<proteinExistence type="predicted"/>